<gene>
    <name evidence="2" type="primary">WBGene00091973</name>
</gene>
<protein>
    <submittedName>
        <fullName evidence="2">Uncharacterized protein</fullName>
    </submittedName>
</protein>
<evidence type="ECO:0000313" key="2">
    <source>
        <dbReference type="EnsemblMetazoa" id="PPA02419.1"/>
    </source>
</evidence>
<proteinExistence type="predicted"/>
<dbReference type="AlphaFoldDB" id="A0A8R1U5Z1"/>
<reference evidence="2" key="2">
    <citation type="submission" date="2022-06" db="UniProtKB">
        <authorList>
            <consortium name="EnsemblMetazoa"/>
        </authorList>
    </citation>
    <scope>IDENTIFICATION</scope>
    <source>
        <strain evidence="2">PS312</strain>
    </source>
</reference>
<sequence>MRLFLSLFVCAYLLAEVDALLSNKDKIRCFGEAMALMDKEPDKVLKKKIEQTLETITDIGLEVLGMTDEQIDRIVNYYFTGQCSDMKSFFACVAPLSAKLAAETDEGLKTVINEGLAKYTEGDVEGAKKCVAEMSDERKERYRDYYLVDEMFRSTVVFLLAASLINAALTPEEEKCVPPLSAKLETETDAALKGIIGTGLGKYTEGKVEETKAIVKEMNAEQLARFDSYYLVDDSVSSATNKACVAPLSGKLEAETNTELKTTIGTALGLFNLFLPKHAKVAFRKASSKKRKR</sequence>
<feature type="chain" id="PRO_5035812219" evidence="1">
    <location>
        <begin position="20"/>
        <end position="293"/>
    </location>
</feature>
<dbReference type="EnsemblMetazoa" id="PPA02419.1">
    <property type="protein sequence ID" value="PPA02419.1"/>
    <property type="gene ID" value="WBGene00091973"/>
</dbReference>
<name>A0A8R1U5Z1_PRIPA</name>
<dbReference type="Proteomes" id="UP000005239">
    <property type="component" value="Unassembled WGS sequence"/>
</dbReference>
<accession>A0A8R1U5Z1</accession>
<feature type="signal peptide" evidence="1">
    <location>
        <begin position="1"/>
        <end position="19"/>
    </location>
</feature>
<organism evidence="2 3">
    <name type="scientific">Pristionchus pacificus</name>
    <name type="common">Parasitic nematode worm</name>
    <dbReference type="NCBI Taxonomy" id="54126"/>
    <lineage>
        <taxon>Eukaryota</taxon>
        <taxon>Metazoa</taxon>
        <taxon>Ecdysozoa</taxon>
        <taxon>Nematoda</taxon>
        <taxon>Chromadorea</taxon>
        <taxon>Rhabditida</taxon>
        <taxon>Rhabditina</taxon>
        <taxon>Diplogasteromorpha</taxon>
        <taxon>Diplogasteroidea</taxon>
        <taxon>Neodiplogasteridae</taxon>
        <taxon>Pristionchus</taxon>
    </lineage>
</organism>
<evidence type="ECO:0000313" key="3">
    <source>
        <dbReference type="Proteomes" id="UP000005239"/>
    </source>
</evidence>
<reference evidence="3" key="1">
    <citation type="journal article" date="2008" name="Nat. Genet.">
        <title>The Pristionchus pacificus genome provides a unique perspective on nematode lifestyle and parasitism.</title>
        <authorList>
            <person name="Dieterich C."/>
            <person name="Clifton S.W."/>
            <person name="Schuster L.N."/>
            <person name="Chinwalla A."/>
            <person name="Delehaunty K."/>
            <person name="Dinkelacker I."/>
            <person name="Fulton L."/>
            <person name="Fulton R."/>
            <person name="Godfrey J."/>
            <person name="Minx P."/>
            <person name="Mitreva M."/>
            <person name="Roeseler W."/>
            <person name="Tian H."/>
            <person name="Witte H."/>
            <person name="Yang S.P."/>
            <person name="Wilson R.K."/>
            <person name="Sommer R.J."/>
        </authorList>
    </citation>
    <scope>NUCLEOTIDE SEQUENCE [LARGE SCALE GENOMIC DNA]</scope>
    <source>
        <strain evidence="3">PS312</strain>
    </source>
</reference>
<keyword evidence="1" id="KW-0732">Signal</keyword>
<evidence type="ECO:0000256" key="1">
    <source>
        <dbReference type="SAM" id="SignalP"/>
    </source>
</evidence>
<keyword evidence="3" id="KW-1185">Reference proteome</keyword>